<comment type="caution">
    <text evidence="3">The sequence shown here is derived from an EMBL/GenBank/DDBJ whole genome shotgun (WGS) entry which is preliminary data.</text>
</comment>
<dbReference type="Gene3D" id="3.10.129.10">
    <property type="entry name" value="Hotdog Thioesterase"/>
    <property type="match status" value="2"/>
</dbReference>
<reference evidence="3" key="2">
    <citation type="submission" date="2021-04" db="EMBL/GenBank/DDBJ databases">
        <authorList>
            <person name="Gilroy R."/>
        </authorList>
    </citation>
    <scope>NUCLEOTIDE SEQUENCE</scope>
    <source>
        <strain evidence="3">2239</strain>
    </source>
</reference>
<dbReference type="AlphaFoldDB" id="A0A9D1V4I6"/>
<dbReference type="Proteomes" id="UP000824193">
    <property type="component" value="Unassembled WGS sequence"/>
</dbReference>
<protein>
    <submittedName>
        <fullName evidence="3">Acyl-ACP thioesterase</fullName>
    </submittedName>
</protein>
<evidence type="ECO:0000313" key="4">
    <source>
        <dbReference type="Proteomes" id="UP000824193"/>
    </source>
</evidence>
<dbReference type="SUPFAM" id="SSF54637">
    <property type="entry name" value="Thioesterase/thiol ester dehydrase-isomerase"/>
    <property type="match status" value="2"/>
</dbReference>
<dbReference type="EMBL" id="DXFW01000020">
    <property type="protein sequence ID" value="HIX05915.1"/>
    <property type="molecule type" value="Genomic_DNA"/>
</dbReference>
<dbReference type="InterPro" id="IPR049427">
    <property type="entry name" value="Acyl-ACP_TE_C"/>
</dbReference>
<feature type="domain" description="Acyl-ACP thioesterase-like C-terminal" evidence="2">
    <location>
        <begin position="153"/>
        <end position="214"/>
    </location>
</feature>
<feature type="domain" description="Acyl-ACP thioesterase N-terminal hotdog" evidence="1">
    <location>
        <begin position="6"/>
        <end position="127"/>
    </location>
</feature>
<evidence type="ECO:0000313" key="3">
    <source>
        <dbReference type="EMBL" id="HIX05915.1"/>
    </source>
</evidence>
<evidence type="ECO:0000259" key="2">
    <source>
        <dbReference type="Pfam" id="PF20791"/>
    </source>
</evidence>
<dbReference type="Pfam" id="PF20791">
    <property type="entry name" value="Acyl-ACP_TE_C"/>
    <property type="match status" value="1"/>
</dbReference>
<evidence type="ECO:0000259" key="1">
    <source>
        <dbReference type="Pfam" id="PF01643"/>
    </source>
</evidence>
<proteinExistence type="predicted"/>
<name>A0A9D1V4I6_9FIRM</name>
<gene>
    <name evidence="3" type="ORF">H9865_07430</name>
</gene>
<dbReference type="Pfam" id="PF01643">
    <property type="entry name" value="Acyl-ACP_TE"/>
    <property type="match status" value="1"/>
</dbReference>
<dbReference type="InterPro" id="IPR029069">
    <property type="entry name" value="HotDog_dom_sf"/>
</dbReference>
<dbReference type="InterPro" id="IPR002864">
    <property type="entry name" value="Acyl-ACP_thioesterase_NHD"/>
</dbReference>
<reference evidence="3" key="1">
    <citation type="journal article" date="2021" name="PeerJ">
        <title>Extensive microbial diversity within the chicken gut microbiome revealed by metagenomics and culture.</title>
        <authorList>
            <person name="Gilroy R."/>
            <person name="Ravi A."/>
            <person name="Getino M."/>
            <person name="Pursley I."/>
            <person name="Horton D.L."/>
            <person name="Alikhan N.F."/>
            <person name="Baker D."/>
            <person name="Gharbi K."/>
            <person name="Hall N."/>
            <person name="Watson M."/>
            <person name="Adriaenssens E.M."/>
            <person name="Foster-Nyarko E."/>
            <person name="Jarju S."/>
            <person name="Secka A."/>
            <person name="Antonio M."/>
            <person name="Oren A."/>
            <person name="Chaudhuri R.R."/>
            <person name="La Ragione R."/>
            <person name="Hildebrand F."/>
            <person name="Pallen M.J."/>
        </authorList>
    </citation>
    <scope>NUCLEOTIDE SEQUENCE</scope>
    <source>
        <strain evidence="3">2239</strain>
    </source>
</reference>
<dbReference type="CDD" id="cd00586">
    <property type="entry name" value="4HBT"/>
    <property type="match status" value="1"/>
</dbReference>
<organism evidence="3 4">
    <name type="scientific">Candidatus Allofournierella pullicola</name>
    <dbReference type="NCBI Taxonomy" id="2838596"/>
    <lineage>
        <taxon>Bacteria</taxon>
        <taxon>Bacillati</taxon>
        <taxon>Bacillota</taxon>
        <taxon>Clostridia</taxon>
        <taxon>Eubacteriales</taxon>
        <taxon>Oscillospiraceae</taxon>
        <taxon>Allofournierella</taxon>
    </lineage>
</organism>
<dbReference type="GO" id="GO:0016790">
    <property type="term" value="F:thiolester hydrolase activity"/>
    <property type="evidence" value="ECO:0007669"/>
    <property type="project" value="InterPro"/>
</dbReference>
<sequence>MAETVFFTEQFRVMDCDCDMNHRLTPGAFLRMAQQISTDQCESIGMNDDFYRENHAVFLLAKLALQMDRVPRGGEVLTLVTMPEQCKRAVFKRVTEARDEKGERVALLDSRWVLVDTGTRRILRRPPQAFEIGCFAEEVPFTLDVSIQKHEEEAPAGQVTATYSRCDTNGHMNNTRYADAAADALPLEVLANGAVKRLVISYHNELPAGQSAELVRGRTGDGSWYVAGQREDGRPCFEAVLTVE</sequence>
<dbReference type="GO" id="GO:0006633">
    <property type="term" value="P:fatty acid biosynthetic process"/>
    <property type="evidence" value="ECO:0007669"/>
    <property type="project" value="InterPro"/>
</dbReference>
<accession>A0A9D1V4I6</accession>